<evidence type="ECO:0000313" key="1">
    <source>
        <dbReference type="EMBL" id="KGH03192.1"/>
    </source>
</evidence>
<proteinExistence type="predicted"/>
<organism evidence="1 2">
    <name type="scientific">Comamonas thiooxydans</name>
    <dbReference type="NCBI Taxonomy" id="363952"/>
    <lineage>
        <taxon>Bacteria</taxon>
        <taxon>Pseudomonadati</taxon>
        <taxon>Pseudomonadota</taxon>
        <taxon>Betaproteobacteria</taxon>
        <taxon>Burkholderiales</taxon>
        <taxon>Comamonadaceae</taxon>
        <taxon>Comamonas</taxon>
    </lineage>
</organism>
<dbReference type="AlphaFoldDB" id="A0A0E3BQ41"/>
<protein>
    <submittedName>
        <fullName evidence="1">Uncharacterized protein</fullName>
    </submittedName>
</protein>
<dbReference type="RefSeq" id="WP_052095335.1">
    <property type="nucleotide sequence ID" value="NZ_AWTM01000106.1"/>
</dbReference>
<dbReference type="Proteomes" id="UP000029549">
    <property type="component" value="Unassembled WGS sequence"/>
</dbReference>
<reference evidence="1 2" key="1">
    <citation type="submission" date="2013-09" db="EMBL/GenBank/DDBJ databases">
        <title>High correlation between genotypes and phenotypes of environmental bacteria Comamonas testosteroni strains.</title>
        <authorList>
            <person name="Liu L."/>
            <person name="Zhu W."/>
            <person name="Xia X."/>
            <person name="Xu B."/>
            <person name="Luo M."/>
            <person name="Wang G."/>
        </authorList>
    </citation>
    <scope>NUCLEOTIDE SEQUENCE [LARGE SCALE GENOMIC DNA]</scope>
    <source>
        <strain evidence="1 2">DF2</strain>
    </source>
</reference>
<evidence type="ECO:0000313" key="2">
    <source>
        <dbReference type="Proteomes" id="UP000029549"/>
    </source>
</evidence>
<sequence length="158" mass="16997">MSEIERIESESQSELISGFYTGTCASISGQSTLTYEIGKHGADGSLHLRITRNTGGGMWCKDWASFEAIEAVVLGAQELKAKSFQCLHPGKSINTGGFVLAALRDLGLIRVSEANSRLHEHVPMTTLELVLQSPPKAISSNDASAMAVKSHRKVKGRV</sequence>
<gene>
    <name evidence="1" type="ORF">P608_25725</name>
</gene>
<keyword evidence="2" id="KW-1185">Reference proteome</keyword>
<dbReference type="EMBL" id="AWTP01000167">
    <property type="protein sequence ID" value="KGH03192.1"/>
    <property type="molecule type" value="Genomic_DNA"/>
</dbReference>
<comment type="caution">
    <text evidence="1">The sequence shown here is derived from an EMBL/GenBank/DDBJ whole genome shotgun (WGS) entry which is preliminary data.</text>
</comment>
<name>A0A0E3BQ41_9BURK</name>
<accession>A0A0E3BQ41</accession>